<evidence type="ECO:0008006" key="4">
    <source>
        <dbReference type="Google" id="ProtNLM"/>
    </source>
</evidence>
<feature type="transmembrane region" description="Helical" evidence="2">
    <location>
        <begin position="26"/>
        <end position="43"/>
    </location>
</feature>
<keyword evidence="1" id="KW-0175">Coiled coil</keyword>
<dbReference type="EMBL" id="UOER01000298">
    <property type="protein sequence ID" value="VAW24748.1"/>
    <property type="molecule type" value="Genomic_DNA"/>
</dbReference>
<organism evidence="3">
    <name type="scientific">hydrothermal vent metagenome</name>
    <dbReference type="NCBI Taxonomy" id="652676"/>
    <lineage>
        <taxon>unclassified sequences</taxon>
        <taxon>metagenomes</taxon>
        <taxon>ecological metagenomes</taxon>
    </lineage>
</organism>
<feature type="coiled-coil region" evidence="1">
    <location>
        <begin position="46"/>
        <end position="73"/>
    </location>
</feature>
<protein>
    <recommendedName>
        <fullName evidence="4">Cell division protein FtsL</fullName>
    </recommendedName>
</protein>
<evidence type="ECO:0000256" key="2">
    <source>
        <dbReference type="SAM" id="Phobius"/>
    </source>
</evidence>
<evidence type="ECO:0000256" key="1">
    <source>
        <dbReference type="SAM" id="Coils"/>
    </source>
</evidence>
<proteinExistence type="predicted"/>
<accession>A0A3B0U355</accession>
<dbReference type="InterPro" id="IPR045755">
    <property type="entry name" value="FtsL-like"/>
</dbReference>
<keyword evidence="2" id="KW-0812">Transmembrane</keyword>
<keyword evidence="2" id="KW-0472">Membrane</keyword>
<keyword evidence="2" id="KW-1133">Transmembrane helix</keyword>
<dbReference type="AlphaFoldDB" id="A0A3B0U355"/>
<name>A0A3B0U355_9ZZZZ</name>
<dbReference type="Pfam" id="PF19579">
    <property type="entry name" value="FtsL_2"/>
    <property type="match status" value="1"/>
</dbReference>
<sequence>MSIVKEKIYNVLKGGFLVNEDSFKNWRFILFIVLLMLLMIASSHSSDKKVMKIAKLNKEIKELRAEFVDTRSTSMELKLESTIRKKVLDMGLKPSENPPQVIRVISKK</sequence>
<evidence type="ECO:0000313" key="3">
    <source>
        <dbReference type="EMBL" id="VAW24748.1"/>
    </source>
</evidence>
<gene>
    <name evidence="3" type="ORF">MNBD_BACTEROID04-904</name>
</gene>
<reference evidence="3" key="1">
    <citation type="submission" date="2018-06" db="EMBL/GenBank/DDBJ databases">
        <authorList>
            <person name="Zhirakovskaya E."/>
        </authorList>
    </citation>
    <scope>NUCLEOTIDE SEQUENCE</scope>
</reference>